<dbReference type="STRING" id="396268.IV45_GL000503"/>
<dbReference type="GO" id="GO:0009294">
    <property type="term" value="P:DNA-mediated transformation"/>
    <property type="evidence" value="ECO:0007669"/>
    <property type="project" value="InterPro"/>
</dbReference>
<feature type="domain" description="Smf/DprA SLOG" evidence="2">
    <location>
        <begin position="60"/>
        <end position="268"/>
    </location>
</feature>
<protein>
    <submittedName>
        <fullName evidence="3">DNA protecting protein DprA</fullName>
    </submittedName>
</protein>
<dbReference type="Proteomes" id="UP000050934">
    <property type="component" value="Unassembled WGS sequence"/>
</dbReference>
<dbReference type="NCBIfam" id="TIGR00732">
    <property type="entry name" value="dprA"/>
    <property type="match status" value="1"/>
</dbReference>
<dbReference type="InterPro" id="IPR057666">
    <property type="entry name" value="DrpA_SLOG"/>
</dbReference>
<evidence type="ECO:0000256" key="1">
    <source>
        <dbReference type="ARBA" id="ARBA00006525"/>
    </source>
</evidence>
<comment type="similarity">
    <text evidence="1">Belongs to the DprA/Smf family.</text>
</comment>
<dbReference type="PANTHER" id="PTHR43022">
    <property type="entry name" value="PROTEIN SMF"/>
    <property type="match status" value="1"/>
</dbReference>
<evidence type="ECO:0000313" key="4">
    <source>
        <dbReference type="Proteomes" id="UP000050934"/>
    </source>
</evidence>
<dbReference type="AlphaFoldDB" id="A0A0R2I928"/>
<keyword evidence="4" id="KW-1185">Reference proteome</keyword>
<reference evidence="3 4" key="1">
    <citation type="journal article" date="2015" name="Genome Announc.">
        <title>Expanding the biotechnology potential of lactobacilli through comparative genomics of 213 strains and associated genera.</title>
        <authorList>
            <person name="Sun Z."/>
            <person name="Harris H.M."/>
            <person name="McCann A."/>
            <person name="Guo C."/>
            <person name="Argimon S."/>
            <person name="Zhang W."/>
            <person name="Yang X."/>
            <person name="Jeffery I.B."/>
            <person name="Cooney J.C."/>
            <person name="Kagawa T.F."/>
            <person name="Liu W."/>
            <person name="Song Y."/>
            <person name="Salvetti E."/>
            <person name="Wrobel A."/>
            <person name="Rasinkangas P."/>
            <person name="Parkhill J."/>
            <person name="Rea M.C."/>
            <person name="O'Sullivan O."/>
            <person name="Ritari J."/>
            <person name="Douillard F.P."/>
            <person name="Paul Ross R."/>
            <person name="Yang R."/>
            <person name="Briner A.E."/>
            <person name="Felis G.E."/>
            <person name="de Vos W.M."/>
            <person name="Barrangou R."/>
            <person name="Klaenhammer T.R."/>
            <person name="Caufield P.W."/>
            <person name="Cui Y."/>
            <person name="Zhang H."/>
            <person name="O'Toole P.W."/>
        </authorList>
    </citation>
    <scope>NUCLEOTIDE SEQUENCE [LARGE SCALE GENOMIC DNA]</scope>
    <source>
        <strain evidence="3 4">DSM 17896</strain>
    </source>
</reference>
<proteinExistence type="inferred from homology"/>
<dbReference type="PATRIC" id="fig|396268.3.peg.510"/>
<dbReference type="Pfam" id="PF02481">
    <property type="entry name" value="DNA_processg_A"/>
    <property type="match status" value="1"/>
</dbReference>
<dbReference type="Gene3D" id="3.40.50.450">
    <property type="match status" value="1"/>
</dbReference>
<sequence>MGLVTKYRLWQTATHYHEFNNRLFLSQEAHLTPKTANYFIQHFVDPELDDLLNQNKEMATITILDPDYPLSLKECFCPPLLLYYQGHRELLAGRKLAVVGARNMTAYGQNALKKLLPEVIDQGITVVSGLARGIDGASHRLTLTHGGKTIAVIGNGLNRIYPHENADLQMAIKKNGLILSEYPLDSRPLPFHFPERNRIIAGLSAACLVVEARQKSGSLITANIAVQENRNVLAVPGSILQPLSKGCNELIAEGARPALTPEDIIEELASCRV</sequence>
<gene>
    <name evidence="3" type="ORF">IV45_GL000503</name>
</gene>
<accession>A0A0R2I928</accession>
<dbReference type="PANTHER" id="PTHR43022:SF1">
    <property type="entry name" value="PROTEIN SMF"/>
    <property type="match status" value="1"/>
</dbReference>
<dbReference type="InterPro" id="IPR003488">
    <property type="entry name" value="DprA"/>
</dbReference>
<organism evidence="3 4">
    <name type="scientific">Limosilactobacillus secaliphilus</name>
    <dbReference type="NCBI Taxonomy" id="396268"/>
    <lineage>
        <taxon>Bacteria</taxon>
        <taxon>Bacillati</taxon>
        <taxon>Bacillota</taxon>
        <taxon>Bacilli</taxon>
        <taxon>Lactobacillales</taxon>
        <taxon>Lactobacillaceae</taxon>
        <taxon>Limosilactobacillus</taxon>
    </lineage>
</organism>
<dbReference type="EMBL" id="JQBW01000009">
    <property type="protein sequence ID" value="KRN58876.1"/>
    <property type="molecule type" value="Genomic_DNA"/>
</dbReference>
<dbReference type="SUPFAM" id="SSF102405">
    <property type="entry name" value="MCP/YpsA-like"/>
    <property type="match status" value="1"/>
</dbReference>
<name>A0A0R2I928_9LACO</name>
<evidence type="ECO:0000313" key="3">
    <source>
        <dbReference type="EMBL" id="KRN58876.1"/>
    </source>
</evidence>
<evidence type="ECO:0000259" key="2">
    <source>
        <dbReference type="Pfam" id="PF02481"/>
    </source>
</evidence>
<comment type="caution">
    <text evidence="3">The sequence shown here is derived from an EMBL/GenBank/DDBJ whole genome shotgun (WGS) entry which is preliminary data.</text>
</comment>